<proteinExistence type="predicted"/>
<gene>
    <name evidence="4" type="ORF">MNB_SUP05-SYMBIONT-5-634</name>
</gene>
<dbReference type="Pfam" id="PF24883">
    <property type="entry name" value="NPHP3_N"/>
    <property type="match status" value="1"/>
</dbReference>
<evidence type="ECO:0000259" key="3">
    <source>
        <dbReference type="PROSITE" id="PS50837"/>
    </source>
</evidence>
<dbReference type="InterPro" id="IPR007111">
    <property type="entry name" value="NACHT_NTPase"/>
</dbReference>
<dbReference type="PROSITE" id="PS50837">
    <property type="entry name" value="NACHT"/>
    <property type="match status" value="1"/>
</dbReference>
<protein>
    <recommendedName>
        <fullName evidence="3">NACHT domain-containing protein</fullName>
    </recommendedName>
</protein>
<keyword evidence="1" id="KW-0677">Repeat</keyword>
<dbReference type="Gene3D" id="3.40.50.300">
    <property type="entry name" value="P-loop containing nucleotide triphosphate hydrolases"/>
    <property type="match status" value="1"/>
</dbReference>
<evidence type="ECO:0000256" key="1">
    <source>
        <dbReference type="ARBA" id="ARBA00022737"/>
    </source>
</evidence>
<reference evidence="4" key="1">
    <citation type="submission" date="2016-10" db="EMBL/GenBank/DDBJ databases">
        <authorList>
            <person name="de Groot N.N."/>
        </authorList>
    </citation>
    <scope>NUCLEOTIDE SEQUENCE</scope>
</reference>
<dbReference type="InterPro" id="IPR056884">
    <property type="entry name" value="NPHP3-like_N"/>
</dbReference>
<organism evidence="4">
    <name type="scientific">hydrothermal vent metagenome</name>
    <dbReference type="NCBI Taxonomy" id="652676"/>
    <lineage>
        <taxon>unclassified sequences</taxon>
        <taxon>metagenomes</taxon>
        <taxon>ecological metagenomes</taxon>
    </lineage>
</organism>
<dbReference type="AlphaFoldDB" id="A0A1W1E2I7"/>
<dbReference type="SUPFAM" id="SSF52540">
    <property type="entry name" value="P-loop containing nucleoside triphosphate hydrolases"/>
    <property type="match status" value="1"/>
</dbReference>
<dbReference type="PANTHER" id="PTHR46844:SF1">
    <property type="entry name" value="SLR5058 PROTEIN"/>
    <property type="match status" value="1"/>
</dbReference>
<dbReference type="PANTHER" id="PTHR46844">
    <property type="entry name" value="SLR5058 PROTEIN"/>
    <property type="match status" value="1"/>
</dbReference>
<evidence type="ECO:0000313" key="4">
    <source>
        <dbReference type="EMBL" id="SFV87946.1"/>
    </source>
</evidence>
<feature type="coiled-coil region" evidence="2">
    <location>
        <begin position="926"/>
        <end position="953"/>
    </location>
</feature>
<dbReference type="EMBL" id="FPHZ01000112">
    <property type="protein sequence ID" value="SFV87946.1"/>
    <property type="molecule type" value="Genomic_DNA"/>
</dbReference>
<feature type="domain" description="NACHT" evidence="3">
    <location>
        <begin position="129"/>
        <end position="286"/>
    </location>
</feature>
<sequence>MTKLEENSQQKRLIKLIEDCYSEYGGYIDNEKNLQVKDQQVSLKPLLSLFDNIVNSKEFTLLSPLFDTKDNFPIADMYVELAVAKASSLVDPLMLSNSGVLSEPIEAKHQQRRSKRLTIEQAIHNQKHHNIVILGDPGSGKTSLLKYLALSIAKGKSSRWLVPIHISLRQYWQEKKNYEKSGKTLTLTSYGAMRLVNEQSGKFTNSKYTLIVPGLWDDDMLHVSNFKKHSHGIESILSIVSGAKKENVLFLLDGFDELTSQQDAVESLTIEIKQLSHGFSWVLTSRHAGFYGGLGEDRRYEMISLHNQGIEDLVSNWFNQVQSPQSQKNKKSILSQIQGNSRLLNMARNPFLLTLLCYIQHHNNQLLPLQRSEIYEEIIKLIRQQLHYKAKNNELFGKIEYDYLQKFCYYLYTDAKNAPRQLFSLDHWQECALPNESPSLAKHFLPSRLINNWQLHDDYHFSHLTFQEYFIALHLATLPVEKAQQHVYKSHWKMVFRFLAGIYWSTNKQKKYKKLLTKITRPVDLVGFLYIEAAWFLTEAGLKDSTDIIGKDLRDVLWNIWCSKEIHQYTLSQNYKEIIAEALTTLDSSYVYDKITQTDDLLKIPLEMIFLLGNITSEQSDQILINLFFHQAIKSNIEYAVISAIANKTTPETRDALLLRSKHYSGEWVYLRLNKLAKETRHTDFSPHLLEQLERVDSSNLDKHNSLYQALCKVNNPIFEDALKRIVLENKNLSNLPIDLLKAFAGLHTEFVKNWFIKNAFSSIKILSIAIENNWLDVEIVVGHLNDNSITIQDLSISLDAIRTYVNSGETLDRRIEKYIAKIAFSNHKNSINALRILTNIERNKLDNNTINSIYLDEYRLLLDSQDIQKITIAVEALNYTNDFKSLDKIITISNGEDFYYDQELTINVISALVDFAFIGRKEEIIKTLKSIINNIKEEYDELSVESQLYHEQLLQLSLEGLIRIDINQMGEYLDFPQGIIMDIMASFTSEKGFLFFQDFYITPQSKKHKWGKKEQFIPSLDSSISANEQQDDLRQVCQYLLNEENASKAGKYITGNKKIPLFKRDKANYSDAIEAVSIGRKTGEKFLKGENIRAEEVQILMDWIKSKFGKILNL</sequence>
<dbReference type="InterPro" id="IPR027417">
    <property type="entry name" value="P-loop_NTPase"/>
</dbReference>
<accession>A0A1W1E2I7</accession>
<evidence type="ECO:0000256" key="2">
    <source>
        <dbReference type="SAM" id="Coils"/>
    </source>
</evidence>
<name>A0A1W1E2I7_9ZZZZ</name>
<keyword evidence="2" id="KW-0175">Coiled coil</keyword>